<dbReference type="EMBL" id="JBCEZU010000067">
    <property type="protein sequence ID" value="KAK9533187.1"/>
    <property type="molecule type" value="Genomic_DNA"/>
</dbReference>
<dbReference type="Proteomes" id="UP001488805">
    <property type="component" value="Unassembled WGS sequence"/>
</dbReference>
<feature type="compositionally biased region" description="Basic and acidic residues" evidence="1">
    <location>
        <begin position="112"/>
        <end position="127"/>
    </location>
</feature>
<feature type="region of interest" description="Disordered" evidence="1">
    <location>
        <begin position="76"/>
        <end position="166"/>
    </location>
</feature>
<evidence type="ECO:0000256" key="1">
    <source>
        <dbReference type="SAM" id="MobiDB-lite"/>
    </source>
</evidence>
<comment type="caution">
    <text evidence="2">The sequence shown here is derived from an EMBL/GenBank/DDBJ whole genome shotgun (WGS) entry which is preliminary data.</text>
</comment>
<feature type="compositionally biased region" description="Basic and acidic residues" evidence="1">
    <location>
        <begin position="136"/>
        <end position="150"/>
    </location>
</feature>
<feature type="compositionally biased region" description="Basic and acidic residues" evidence="1">
    <location>
        <begin position="88"/>
        <end position="99"/>
    </location>
</feature>
<gene>
    <name evidence="2" type="ORF">VZT92_008301</name>
    <name evidence="3" type="ORF">VZT92_008329</name>
</gene>
<dbReference type="EMBL" id="JBCEZU010000067">
    <property type="protein sequence ID" value="KAK9533150.1"/>
    <property type="molecule type" value="Genomic_DNA"/>
</dbReference>
<sequence>MLVAEDVIAIDELIRDDETIQYDFNNDNNDGINNDNVDDNAYNRNLDNNYEYAEVANPSMELEEFRWWDEFAKSDTDSDFDEETEISPIEHAEVPKDDLLPGPSKKRKRKTNRAEEERSCKKVRWWDESVESSTDLNKETETSPIKHAEVPEDDPLPGPSKKRKRD</sequence>
<accession>A0AAW1FEM9</accession>
<keyword evidence="4" id="KW-1185">Reference proteome</keyword>
<reference evidence="2 4" key="1">
    <citation type="journal article" date="2024" name="Genome Biol. Evol.">
        <title>Chromosome-level genome assembly of the viviparous eelpout Zoarces viviparus.</title>
        <authorList>
            <person name="Fuhrmann N."/>
            <person name="Brasseur M.V."/>
            <person name="Bakowski C.E."/>
            <person name="Podsiadlowski L."/>
            <person name="Prost S."/>
            <person name="Krehenwinkel H."/>
            <person name="Mayer C."/>
        </authorList>
    </citation>
    <scope>NUCLEOTIDE SEQUENCE [LARGE SCALE GENOMIC DNA]</scope>
    <source>
        <strain evidence="2">NO-MEL_2022_Ind0_liver</strain>
    </source>
</reference>
<name>A0AAW1FEM9_ZOAVI</name>
<evidence type="ECO:0000313" key="4">
    <source>
        <dbReference type="Proteomes" id="UP001488805"/>
    </source>
</evidence>
<evidence type="ECO:0000313" key="3">
    <source>
        <dbReference type="EMBL" id="KAK9533187.1"/>
    </source>
</evidence>
<protein>
    <submittedName>
        <fullName evidence="2">Uncharacterized protein</fullName>
    </submittedName>
</protein>
<evidence type="ECO:0000313" key="2">
    <source>
        <dbReference type="EMBL" id="KAK9533150.1"/>
    </source>
</evidence>
<organism evidence="2 4">
    <name type="scientific">Zoarces viviparus</name>
    <name type="common">Viviparous eelpout</name>
    <name type="synonym">Blennius viviparus</name>
    <dbReference type="NCBI Taxonomy" id="48416"/>
    <lineage>
        <taxon>Eukaryota</taxon>
        <taxon>Metazoa</taxon>
        <taxon>Chordata</taxon>
        <taxon>Craniata</taxon>
        <taxon>Vertebrata</taxon>
        <taxon>Euteleostomi</taxon>
        <taxon>Actinopterygii</taxon>
        <taxon>Neopterygii</taxon>
        <taxon>Teleostei</taxon>
        <taxon>Neoteleostei</taxon>
        <taxon>Acanthomorphata</taxon>
        <taxon>Eupercaria</taxon>
        <taxon>Perciformes</taxon>
        <taxon>Cottioidei</taxon>
        <taxon>Zoarcales</taxon>
        <taxon>Zoarcidae</taxon>
        <taxon>Zoarcinae</taxon>
        <taxon>Zoarces</taxon>
    </lineage>
</organism>
<dbReference type="AlphaFoldDB" id="A0AAW1FEM9"/>
<proteinExistence type="predicted"/>